<dbReference type="PANTHER" id="PTHR42918">
    <property type="entry name" value="LYSYL-TRNA SYNTHETASE"/>
    <property type="match status" value="1"/>
</dbReference>
<dbReference type="AlphaFoldDB" id="X1F5U4"/>
<accession>X1F5U4</accession>
<dbReference type="CDD" id="cd04322">
    <property type="entry name" value="LysRS_N"/>
    <property type="match status" value="1"/>
</dbReference>
<gene>
    <name evidence="3" type="ORF">S03H2_24634</name>
</gene>
<name>X1F5U4_9ZZZZ</name>
<reference evidence="3" key="1">
    <citation type="journal article" date="2014" name="Front. Microbiol.">
        <title>High frequency of phylogenetically diverse reductive dehalogenase-homologous genes in deep subseafloor sedimentary metagenomes.</title>
        <authorList>
            <person name="Kawai M."/>
            <person name="Futagami T."/>
            <person name="Toyoda A."/>
            <person name="Takaki Y."/>
            <person name="Nishi S."/>
            <person name="Hori S."/>
            <person name="Arai W."/>
            <person name="Tsubouchi T."/>
            <person name="Morono Y."/>
            <person name="Uchiyama I."/>
            <person name="Ito T."/>
            <person name="Fujiyama A."/>
            <person name="Inagaki F."/>
            <person name="Takami H."/>
        </authorList>
    </citation>
    <scope>NUCLEOTIDE SEQUENCE</scope>
    <source>
        <strain evidence="3">Expedition CK06-06</strain>
    </source>
</reference>
<dbReference type="EMBL" id="BARU01013740">
    <property type="protein sequence ID" value="GAH40317.1"/>
    <property type="molecule type" value="Genomic_DNA"/>
</dbReference>
<dbReference type="SUPFAM" id="SSF50249">
    <property type="entry name" value="Nucleic acid-binding proteins"/>
    <property type="match status" value="1"/>
</dbReference>
<dbReference type="InterPro" id="IPR004365">
    <property type="entry name" value="NA-bd_OB_tRNA"/>
</dbReference>
<dbReference type="GO" id="GO:0005829">
    <property type="term" value="C:cytosol"/>
    <property type="evidence" value="ECO:0007669"/>
    <property type="project" value="TreeGrafter"/>
</dbReference>
<dbReference type="GO" id="GO:0000049">
    <property type="term" value="F:tRNA binding"/>
    <property type="evidence" value="ECO:0007669"/>
    <property type="project" value="TreeGrafter"/>
</dbReference>
<organism evidence="3">
    <name type="scientific">marine sediment metagenome</name>
    <dbReference type="NCBI Taxonomy" id="412755"/>
    <lineage>
        <taxon>unclassified sequences</taxon>
        <taxon>metagenomes</taxon>
        <taxon>ecological metagenomes</taxon>
    </lineage>
</organism>
<evidence type="ECO:0000313" key="3">
    <source>
        <dbReference type="EMBL" id="GAH40317.1"/>
    </source>
</evidence>
<dbReference type="Gene3D" id="2.40.50.140">
    <property type="entry name" value="Nucleic acid-binding proteins"/>
    <property type="match status" value="1"/>
</dbReference>
<comment type="caution">
    <text evidence="3">The sequence shown here is derived from an EMBL/GenBank/DDBJ whole genome shotgun (WGS) entry which is preliminary data.</text>
</comment>
<feature type="non-terminal residue" evidence="3">
    <location>
        <position position="135"/>
    </location>
</feature>
<evidence type="ECO:0000256" key="1">
    <source>
        <dbReference type="ARBA" id="ARBA00022741"/>
    </source>
</evidence>
<dbReference type="Pfam" id="PF01336">
    <property type="entry name" value="tRNA_anti-codon"/>
    <property type="match status" value="1"/>
</dbReference>
<dbReference type="GO" id="GO:0006430">
    <property type="term" value="P:lysyl-tRNA aminoacylation"/>
    <property type="evidence" value="ECO:0007669"/>
    <property type="project" value="TreeGrafter"/>
</dbReference>
<dbReference type="InterPro" id="IPR044136">
    <property type="entry name" value="Lys-tRNA-ligase_II_N"/>
</dbReference>
<dbReference type="PANTHER" id="PTHR42918:SF15">
    <property type="entry name" value="LYSINE--TRNA LIGASE, CHLOROPLASTIC_MITOCHONDRIAL"/>
    <property type="match status" value="1"/>
</dbReference>
<feature type="domain" description="OB" evidence="2">
    <location>
        <begin position="57"/>
        <end position="135"/>
    </location>
</feature>
<dbReference type="InterPro" id="IPR012340">
    <property type="entry name" value="NA-bd_OB-fold"/>
</dbReference>
<protein>
    <recommendedName>
        <fullName evidence="2">OB domain-containing protein</fullName>
    </recommendedName>
</protein>
<keyword evidence="1" id="KW-0547">Nucleotide-binding</keyword>
<dbReference type="GO" id="GO:0000166">
    <property type="term" value="F:nucleotide binding"/>
    <property type="evidence" value="ECO:0007669"/>
    <property type="project" value="InterPro"/>
</dbReference>
<sequence length="135" mass="15561">MTSRLDRIAQQRQQKLDQIRAQGINPYPNRYHRSHTTQQAIALLKQKEDGLNEADEVNVAGRIRAKRLMGKNSFVDIRDGSGKIQLLFHGIDQLDEKQRDLFKDLDIGDFIGVKGNVFRTRTNEPTVRVEDFTLL</sequence>
<evidence type="ECO:0000259" key="2">
    <source>
        <dbReference type="Pfam" id="PF01336"/>
    </source>
</evidence>
<dbReference type="GO" id="GO:0004824">
    <property type="term" value="F:lysine-tRNA ligase activity"/>
    <property type="evidence" value="ECO:0007669"/>
    <property type="project" value="TreeGrafter"/>
</dbReference>
<proteinExistence type="predicted"/>